<comment type="caution">
    <text evidence="1">The sequence shown here is derived from an EMBL/GenBank/DDBJ whole genome shotgun (WGS) entry which is preliminary data.</text>
</comment>
<dbReference type="Proteomes" id="UP000680815">
    <property type="component" value="Unassembled WGS sequence"/>
</dbReference>
<organism evidence="1 2">
    <name type="scientific">Roseomonas nitratireducens</name>
    <dbReference type="NCBI Taxonomy" id="2820810"/>
    <lineage>
        <taxon>Bacteria</taxon>
        <taxon>Pseudomonadati</taxon>
        <taxon>Pseudomonadota</taxon>
        <taxon>Alphaproteobacteria</taxon>
        <taxon>Acetobacterales</taxon>
        <taxon>Roseomonadaceae</taxon>
        <taxon>Roseomonas</taxon>
    </lineage>
</organism>
<dbReference type="EMBL" id="JAGIYZ010000018">
    <property type="protein sequence ID" value="MBP0465765.1"/>
    <property type="molecule type" value="Genomic_DNA"/>
</dbReference>
<reference evidence="1 2" key="1">
    <citation type="submission" date="2021-03" db="EMBL/GenBank/DDBJ databases">
        <authorList>
            <person name="So Y."/>
        </authorList>
    </citation>
    <scope>NUCLEOTIDE SEQUENCE [LARGE SCALE GENOMIC DNA]</scope>
    <source>
        <strain evidence="1 2">PWR1</strain>
    </source>
</reference>
<name>A0ABS4AWM3_9PROT</name>
<evidence type="ECO:0000313" key="2">
    <source>
        <dbReference type="Proteomes" id="UP000680815"/>
    </source>
</evidence>
<evidence type="ECO:0000313" key="1">
    <source>
        <dbReference type="EMBL" id="MBP0465765.1"/>
    </source>
</evidence>
<accession>A0ABS4AWM3</accession>
<sequence>MRIAIGLLAASALALPVAGLWPRAGHPVLLAMPAGMAAGAFGVEGWRIQRIIEAGPFPILLAMPENGASDPSRLAAAAGALLVLAARPMSGCAPAPRRT</sequence>
<keyword evidence="2" id="KW-1185">Reference proteome</keyword>
<proteinExistence type="predicted"/>
<gene>
    <name evidence="1" type="ORF">J5Y09_17690</name>
</gene>
<protein>
    <submittedName>
        <fullName evidence="1">Uncharacterized protein</fullName>
    </submittedName>
</protein>
<dbReference type="RefSeq" id="WP_209353150.1">
    <property type="nucleotide sequence ID" value="NZ_JAGIYZ010000018.1"/>
</dbReference>